<sequence>MATPDNDGVRAVIWADDRLRLLDQRLLPAQTAWIEATTAAKVADAIRDMVVRGAPAIGIAAAYGAVLAARACGPDREALMRELDRLAAARPTAVNLGWAIARQRRLVEESVGDATPALLAEAVAIHEADLSANRRMGELGGALVETGDVLTHCNTGSLATGGYGTALGVIRSAYADGRIGRVYADETRPWLQGSRLTAWELIHDGIPVSLLCEGAAASLLASGRVSWVIVGADRIAANGDVANKIGTYSLAVLARHHDVRFMVVAPTSTIDMATPDGAAIPIEERPEEELLSFAGKAVAAAGASAWNPVFDVTPADLIDAIVTEVGVVEHPGLAGMHELMGQRA</sequence>
<dbReference type="InterPro" id="IPR042529">
    <property type="entry name" value="IF_2B-like_C"/>
</dbReference>
<dbReference type="InterPro" id="IPR037171">
    <property type="entry name" value="NagB/RpiA_transferase-like"/>
</dbReference>
<gene>
    <name evidence="5" type="primary">mtnA</name>
    <name evidence="6" type="ORF">BJI67_09150</name>
</gene>
<feature type="site" description="Transition state stabilizer" evidence="5">
    <location>
        <position position="153"/>
    </location>
</feature>
<feature type="binding site" evidence="5">
    <location>
        <begin position="243"/>
        <end position="244"/>
    </location>
    <ligand>
        <name>substrate</name>
    </ligand>
</feature>
<dbReference type="NCBIfam" id="TIGR00512">
    <property type="entry name" value="salvage_mtnA"/>
    <property type="match status" value="1"/>
</dbReference>
<comment type="catalytic activity">
    <reaction evidence="3">
        <text>5-(methylsulfanyl)-alpha-D-ribose 1-phosphate = 5-(methylsulfanyl)-D-ribulose 1-phosphate</text>
        <dbReference type="Rhea" id="RHEA:19989"/>
        <dbReference type="ChEBI" id="CHEBI:58533"/>
        <dbReference type="ChEBI" id="CHEBI:58548"/>
        <dbReference type="EC" id="5.3.1.23"/>
    </reaction>
    <physiologicalReaction direction="left-to-right" evidence="3">
        <dbReference type="Rhea" id="RHEA:19990"/>
    </physiologicalReaction>
</comment>
<dbReference type="GO" id="GO:0046523">
    <property type="term" value="F:S-methyl-5-thioribose-1-phosphate isomerase activity"/>
    <property type="evidence" value="ECO:0007669"/>
    <property type="project" value="UniProtKB-UniRule"/>
</dbReference>
<evidence type="ECO:0000313" key="6">
    <source>
        <dbReference type="EMBL" id="AOV17205.1"/>
    </source>
</evidence>
<dbReference type="FunFam" id="3.40.50.10470:FF:000006">
    <property type="entry name" value="Methylthioribose-1-phosphate isomerase"/>
    <property type="match status" value="1"/>
</dbReference>
<comment type="similarity">
    <text evidence="5">Belongs to the EIF-2B alpha/beta/delta subunits family. MtnA subfamily.</text>
</comment>
<dbReference type="PANTHER" id="PTHR43475">
    <property type="entry name" value="METHYLTHIORIBOSE-1-PHOSPHATE ISOMERASE"/>
    <property type="match status" value="1"/>
</dbReference>
<dbReference type="InterPro" id="IPR005251">
    <property type="entry name" value="IF-M1Pi"/>
</dbReference>
<dbReference type="HAMAP" id="MF_01678">
    <property type="entry name" value="Salvage_MtnA"/>
    <property type="match status" value="1"/>
</dbReference>
<keyword evidence="1 5" id="KW-0413">Isomerase</keyword>
<dbReference type="SUPFAM" id="SSF100950">
    <property type="entry name" value="NagB/RpiA/CoA transferase-like"/>
    <property type="match status" value="1"/>
</dbReference>
<comment type="pathway">
    <text evidence="5">Amino-acid biosynthesis; L-methionine biosynthesis via salvage pathway; L-methionine from S-methyl-5-thio-alpha-D-ribose 1-phosphate: step 1/6.</text>
</comment>
<feature type="binding site" evidence="5">
    <location>
        <position position="192"/>
    </location>
    <ligand>
        <name>substrate</name>
    </ligand>
</feature>
<evidence type="ECO:0000256" key="5">
    <source>
        <dbReference type="HAMAP-Rule" id="MF_01678"/>
    </source>
</evidence>
<organism evidence="6 7">
    <name type="scientific">Acidihalobacter aeolianus</name>
    <dbReference type="NCBI Taxonomy" id="2792603"/>
    <lineage>
        <taxon>Bacteria</taxon>
        <taxon>Pseudomonadati</taxon>
        <taxon>Pseudomonadota</taxon>
        <taxon>Gammaproteobacteria</taxon>
        <taxon>Chromatiales</taxon>
        <taxon>Ectothiorhodospiraceae</taxon>
        <taxon>Acidihalobacter</taxon>
    </lineage>
</organism>
<dbReference type="RefSeq" id="WP_070072773.1">
    <property type="nucleotide sequence ID" value="NZ_CP017448.1"/>
</dbReference>
<dbReference type="InterPro" id="IPR027363">
    <property type="entry name" value="M1Pi_N"/>
</dbReference>
<dbReference type="Gene3D" id="3.40.50.10470">
    <property type="entry name" value="Translation initiation factor eif-2b, domain 2"/>
    <property type="match status" value="1"/>
</dbReference>
<protein>
    <recommendedName>
        <fullName evidence="5">Methylthioribose-1-phosphate isomerase</fullName>
        <shortName evidence="5">M1Pi</shortName>
        <shortName evidence="5">MTR-1-P isomerase</shortName>
        <ecNumber evidence="5">5.3.1.23</ecNumber>
    </recommendedName>
    <alternativeName>
        <fullName evidence="5">S-methyl-5-thioribose-1-phosphate isomerase</fullName>
    </alternativeName>
</protein>
<dbReference type="EMBL" id="CP017448">
    <property type="protein sequence ID" value="AOV17205.1"/>
    <property type="molecule type" value="Genomic_DNA"/>
</dbReference>
<dbReference type="AlphaFoldDB" id="A0A1D8K8A9"/>
<evidence type="ECO:0000256" key="3">
    <source>
        <dbReference type="ARBA" id="ARBA00051169"/>
    </source>
</evidence>
<accession>A0A1D8K8A9</accession>
<comment type="catalytic activity">
    <reaction evidence="2">
        <text>5-deoxy-alpha-D-ribose 1-phosphate = 5-deoxy-D-ribulose 1-phosphate</text>
        <dbReference type="Rhea" id="RHEA:61296"/>
        <dbReference type="ChEBI" id="CHEBI:58749"/>
        <dbReference type="ChEBI" id="CHEBI:144504"/>
    </reaction>
    <physiologicalReaction direction="left-to-right" evidence="2">
        <dbReference type="Rhea" id="RHEA:61297"/>
    </physiologicalReaction>
</comment>
<dbReference type="NCBIfam" id="TIGR00524">
    <property type="entry name" value="eIF-2B_rel"/>
    <property type="match status" value="1"/>
</dbReference>
<dbReference type="NCBIfam" id="NF004326">
    <property type="entry name" value="PRK05720.1"/>
    <property type="match status" value="1"/>
</dbReference>
<dbReference type="InterPro" id="IPR000649">
    <property type="entry name" value="IF-2B-related"/>
</dbReference>
<evidence type="ECO:0000256" key="1">
    <source>
        <dbReference type="ARBA" id="ARBA00023235"/>
    </source>
</evidence>
<dbReference type="UniPathway" id="UPA00904">
    <property type="reaction ID" value="UER00874"/>
</dbReference>
<reference evidence="6 7" key="1">
    <citation type="submission" date="2016-09" db="EMBL/GenBank/DDBJ databases">
        <title>Acidihalobacter prosperus V6 (DSM14174).</title>
        <authorList>
            <person name="Khaleque H.N."/>
            <person name="Ramsay J.P."/>
            <person name="Murphy R.J.T."/>
            <person name="Kaksonen A.H."/>
            <person name="Boxall N.J."/>
            <person name="Watkin E.L.J."/>
        </authorList>
    </citation>
    <scope>NUCLEOTIDE SEQUENCE [LARGE SCALE GENOMIC DNA]</scope>
    <source>
        <strain evidence="6 7">V6</strain>
    </source>
</reference>
<keyword evidence="5" id="KW-0486">Methionine biosynthesis</keyword>
<dbReference type="FunFam" id="1.20.120.420:FF:000003">
    <property type="entry name" value="Methylthioribose-1-phosphate isomerase"/>
    <property type="match status" value="1"/>
</dbReference>
<evidence type="ECO:0000256" key="2">
    <source>
        <dbReference type="ARBA" id="ARBA00050906"/>
    </source>
</evidence>
<feature type="binding site" evidence="5">
    <location>
        <begin position="52"/>
        <end position="54"/>
    </location>
    <ligand>
        <name>substrate</name>
    </ligand>
</feature>
<keyword evidence="7" id="KW-1185">Reference proteome</keyword>
<name>A0A1D8K8A9_9GAMM</name>
<dbReference type="GO" id="GO:0019509">
    <property type="term" value="P:L-methionine salvage from methylthioadenosine"/>
    <property type="evidence" value="ECO:0007669"/>
    <property type="project" value="UniProtKB-UniRule"/>
</dbReference>
<keyword evidence="5" id="KW-0028">Amino-acid biosynthesis</keyword>
<evidence type="ECO:0000313" key="7">
    <source>
        <dbReference type="Proteomes" id="UP000095342"/>
    </source>
</evidence>
<dbReference type="Proteomes" id="UP000095342">
    <property type="component" value="Chromosome"/>
</dbReference>
<feature type="binding site" evidence="5">
    <location>
        <position position="90"/>
    </location>
    <ligand>
        <name>substrate</name>
    </ligand>
</feature>
<dbReference type="Gene3D" id="1.20.120.420">
    <property type="entry name" value="translation initiation factor eif-2b, domain 1"/>
    <property type="match status" value="1"/>
</dbReference>
<dbReference type="KEGG" id="aaeo:BJI67_09150"/>
<evidence type="ECO:0000256" key="4">
    <source>
        <dbReference type="ARBA" id="ARBA00058145"/>
    </source>
</evidence>
<proteinExistence type="inferred from homology"/>
<comment type="function">
    <text evidence="4">Catalyzes the interconversion of methylthioribose-1-phosphate (MTR-1-P) into methylthioribulose-1-phosphate (MTRu-1-P). Also catalyzes the interconversion of 5-deoxyribose 1-phosphate and 5-deoxyribulose 1-phosphate. Part of a bifunctional DHAP-shunt salvage pathway for SAM by-products.</text>
</comment>
<dbReference type="PANTHER" id="PTHR43475:SF1">
    <property type="entry name" value="METHYLTHIORIBOSE-1-PHOSPHATE ISOMERASE"/>
    <property type="match status" value="1"/>
</dbReference>
<feature type="active site" description="Proton donor" evidence="5">
    <location>
        <position position="233"/>
    </location>
</feature>
<dbReference type="Pfam" id="PF01008">
    <property type="entry name" value="IF-2B"/>
    <property type="match status" value="1"/>
</dbReference>
<dbReference type="EC" id="5.3.1.23" evidence="5"/>
<dbReference type="InterPro" id="IPR011559">
    <property type="entry name" value="Initiation_fac_2B_a/b/d"/>
</dbReference>